<dbReference type="GO" id="GO:0017004">
    <property type="term" value="P:cytochrome complex assembly"/>
    <property type="evidence" value="ECO:0007669"/>
    <property type="project" value="UniProtKB-KW"/>
</dbReference>
<evidence type="ECO:0000313" key="7">
    <source>
        <dbReference type="Proteomes" id="UP000198901"/>
    </source>
</evidence>
<feature type="transmembrane region" description="Helical" evidence="3">
    <location>
        <begin position="46"/>
        <end position="66"/>
    </location>
</feature>
<feature type="transmembrane region" description="Helical" evidence="3">
    <location>
        <begin position="6"/>
        <end position="25"/>
    </location>
</feature>
<organism evidence="6 7">
    <name type="scientific">Siphonobacter aquaeclarae</name>
    <dbReference type="NCBI Taxonomy" id="563176"/>
    <lineage>
        <taxon>Bacteria</taxon>
        <taxon>Pseudomonadati</taxon>
        <taxon>Bacteroidota</taxon>
        <taxon>Cytophagia</taxon>
        <taxon>Cytophagales</taxon>
        <taxon>Cytophagaceae</taxon>
        <taxon>Siphonobacter</taxon>
    </lineage>
</organism>
<evidence type="ECO:0000256" key="3">
    <source>
        <dbReference type="SAM" id="Phobius"/>
    </source>
</evidence>
<comment type="similarity">
    <text evidence="1">Belongs to the CcmF/CycK/Ccl1/NrfE/CcsA family.</text>
</comment>
<dbReference type="PANTHER" id="PTHR43653:SF1">
    <property type="entry name" value="CYTOCHROME C-TYPE BIOGENESIS PROTEIN CCMF"/>
    <property type="match status" value="1"/>
</dbReference>
<keyword evidence="2" id="KW-0201">Cytochrome c-type biogenesis</keyword>
<dbReference type="GO" id="GO:0016020">
    <property type="term" value="C:membrane"/>
    <property type="evidence" value="ECO:0007669"/>
    <property type="project" value="InterPro"/>
</dbReference>
<feature type="transmembrane region" description="Helical" evidence="3">
    <location>
        <begin position="304"/>
        <end position="323"/>
    </location>
</feature>
<feature type="transmembrane region" description="Helical" evidence="3">
    <location>
        <begin position="545"/>
        <end position="563"/>
    </location>
</feature>
<dbReference type="GO" id="GO:0020037">
    <property type="term" value="F:heme binding"/>
    <property type="evidence" value="ECO:0007669"/>
    <property type="project" value="InterPro"/>
</dbReference>
<dbReference type="InterPro" id="IPR032523">
    <property type="entry name" value="CcmF_C"/>
</dbReference>
<feature type="transmembrane region" description="Helical" evidence="3">
    <location>
        <begin position="240"/>
        <end position="260"/>
    </location>
</feature>
<reference evidence="6 7" key="1">
    <citation type="submission" date="2016-10" db="EMBL/GenBank/DDBJ databases">
        <authorList>
            <person name="de Groot N.N."/>
        </authorList>
    </citation>
    <scope>NUCLEOTIDE SEQUENCE [LARGE SCALE GENOMIC DNA]</scope>
    <source>
        <strain evidence="6 7">DSM 21668</strain>
    </source>
</reference>
<keyword evidence="3" id="KW-0472">Membrane</keyword>
<gene>
    <name evidence="6" type="ORF">SAMN04488090_4758</name>
</gene>
<keyword evidence="7" id="KW-1185">Reference proteome</keyword>
<accession>A0A1G9XW38</accession>
<sequence length="868" mass="97795">MHYWIGNTGHLAIISSFVTALLATYGYAQASRNTLEAPKWQRFSRIVFGIHAVSVVTVVASLYWIIYNHYYEYHYSWDNSSRSLPGYYVISSFWQDQEGSFLLWIFWLAMIGLVLIRYFNGSKAEQKMKFEAPTLAVFGLVQAFLCSMILGVVIPGLDFKIGSSPFLLLREAHPEWPVWAMKPDFIPEDGNGLNPLLQNPWMVIHPPTLFLGYALTLVPFAFAIAGLWRKEYKNWIKPALPWTGVGALILGVGIMMGAIWAYETLNFEGYWNWDPVENGIYVPWLVLVGALHTMIIYQNNKSTLRISAILVIAQFVLVLYATFMTRSGILGNASVHSFTDLGLSGQLLIYLLTFTIGSIALLVWRWKDMPSSEKEISTYSREFWIFCGATVICMAAFQVIVTTSIPVYNTLLANFGIKSNLALPADQVKHYTQFQQWFFVVIVILNGIGQFFWWGKVKREQPERVAKGKMVVEAKGISLNLGPWEVFSTPLVITLLATGILIVLMGVSNVTYIILFLTAMFSIVTNFTTIVTVLKGKWKLSGGAVAHIGVALMLIGILFSAGYSKVVSQNKSGLIIFNDKNVATKENVENQLLWLNQPQQLDKYLVTYKGKYVQARDMPGYVPRESVELIENDFHAVALKDLTHDGKTYHKKGDTLEVFPENTYYEVEYRQQDGKIFSLFPRIQINPRMGNAVSPAIRHEVKRDIYTHIMDAPMPNQERQWSETENYTVAIGDTLFLNDYVALFRGVQPVKEVEGVALGPGDAAVKADIEVFDKSGRSVTVDPVYFIKDRNVGLRAATSDELGLRVRLTQIDPKTGKFTFGVNATQRDYIVMKAIEKPHINLLWIGTGLLVVGMFLSTKRRFGESVAG</sequence>
<dbReference type="PANTHER" id="PTHR43653">
    <property type="entry name" value="CYTOCHROME C ASSEMBLY PROTEIN-RELATED"/>
    <property type="match status" value="1"/>
</dbReference>
<feature type="transmembrane region" description="Helical" evidence="3">
    <location>
        <begin position="132"/>
        <end position="157"/>
    </location>
</feature>
<dbReference type="GO" id="GO:0015232">
    <property type="term" value="F:heme transmembrane transporter activity"/>
    <property type="evidence" value="ECO:0007669"/>
    <property type="project" value="InterPro"/>
</dbReference>
<evidence type="ECO:0000256" key="1">
    <source>
        <dbReference type="ARBA" id="ARBA00009186"/>
    </source>
</evidence>
<dbReference type="RefSeq" id="WP_093208600.1">
    <property type="nucleotide sequence ID" value="NZ_FNGS01000011.1"/>
</dbReference>
<evidence type="ECO:0000313" key="6">
    <source>
        <dbReference type="EMBL" id="SDN00385.1"/>
    </source>
</evidence>
<evidence type="ECO:0000259" key="5">
    <source>
        <dbReference type="Pfam" id="PF16327"/>
    </source>
</evidence>
<evidence type="ECO:0000256" key="2">
    <source>
        <dbReference type="ARBA" id="ARBA00022748"/>
    </source>
</evidence>
<feature type="transmembrane region" description="Helical" evidence="3">
    <location>
        <begin position="383"/>
        <end position="405"/>
    </location>
</feature>
<feature type="domain" description="Cytochrome c assembly protein" evidence="4">
    <location>
        <begin position="96"/>
        <end position="327"/>
    </location>
</feature>
<keyword evidence="3" id="KW-0812">Transmembrane</keyword>
<feature type="transmembrane region" description="Helical" evidence="3">
    <location>
        <begin position="486"/>
        <end position="507"/>
    </location>
</feature>
<protein>
    <submittedName>
        <fullName evidence="6">Cytochrome c-type biogenesis protein CcmF</fullName>
    </submittedName>
</protein>
<dbReference type="EMBL" id="FNGS01000011">
    <property type="protein sequence ID" value="SDN00385.1"/>
    <property type="molecule type" value="Genomic_DNA"/>
</dbReference>
<evidence type="ECO:0000259" key="4">
    <source>
        <dbReference type="Pfam" id="PF01578"/>
    </source>
</evidence>
<feature type="transmembrane region" description="Helical" evidence="3">
    <location>
        <begin position="101"/>
        <end position="120"/>
    </location>
</feature>
<dbReference type="Proteomes" id="UP000198901">
    <property type="component" value="Unassembled WGS sequence"/>
</dbReference>
<dbReference type="OrthoDB" id="9761451at2"/>
<feature type="transmembrane region" description="Helical" evidence="3">
    <location>
        <begin position="210"/>
        <end position="228"/>
    </location>
</feature>
<feature type="transmembrane region" description="Helical" evidence="3">
    <location>
        <begin position="513"/>
        <end position="533"/>
    </location>
</feature>
<keyword evidence="3" id="KW-1133">Transmembrane helix</keyword>
<dbReference type="InterPro" id="IPR002541">
    <property type="entry name" value="Cyt_c_assembly"/>
</dbReference>
<dbReference type="PRINTS" id="PR01410">
    <property type="entry name" value="CCBIOGENESIS"/>
</dbReference>
<dbReference type="Pfam" id="PF16327">
    <property type="entry name" value="CcmF_C"/>
    <property type="match status" value="1"/>
</dbReference>
<feature type="transmembrane region" description="Helical" evidence="3">
    <location>
        <begin position="434"/>
        <end position="454"/>
    </location>
</feature>
<dbReference type="AlphaFoldDB" id="A0A1G9XW38"/>
<dbReference type="InterPro" id="IPR003567">
    <property type="entry name" value="Cyt_c_biogenesis"/>
</dbReference>
<proteinExistence type="inferred from homology"/>
<feature type="transmembrane region" description="Helical" evidence="3">
    <location>
        <begin position="280"/>
        <end position="297"/>
    </location>
</feature>
<feature type="transmembrane region" description="Helical" evidence="3">
    <location>
        <begin position="343"/>
        <end position="363"/>
    </location>
</feature>
<name>A0A1G9XW38_9BACT</name>
<dbReference type="Pfam" id="PF01578">
    <property type="entry name" value="Cytochrom_C_asm"/>
    <property type="match status" value="1"/>
</dbReference>
<feature type="domain" description="Cytochrome c-type biogenesis protein CcmF C-terminal" evidence="5">
    <location>
        <begin position="348"/>
        <end position="565"/>
    </location>
</feature>
<dbReference type="STRING" id="563176.SAMN04488090_4758"/>